<accession>A0ABU3H833</accession>
<dbReference type="EMBL" id="JAUSUY010000009">
    <property type="protein sequence ID" value="MDT3426982.1"/>
    <property type="molecule type" value="Genomic_DNA"/>
</dbReference>
<protein>
    <submittedName>
        <fullName evidence="1">Uncharacterized protein</fullName>
    </submittedName>
</protein>
<name>A0ABU3H833_9BACL</name>
<evidence type="ECO:0000313" key="2">
    <source>
        <dbReference type="Proteomes" id="UP001248709"/>
    </source>
</evidence>
<evidence type="ECO:0000313" key="1">
    <source>
        <dbReference type="EMBL" id="MDT3426982.1"/>
    </source>
</evidence>
<dbReference type="Proteomes" id="UP001248709">
    <property type="component" value="Unassembled WGS sequence"/>
</dbReference>
<organism evidence="1 2">
    <name type="scientific">Paenibacillus forsythiae</name>
    <dbReference type="NCBI Taxonomy" id="365616"/>
    <lineage>
        <taxon>Bacteria</taxon>
        <taxon>Bacillati</taxon>
        <taxon>Bacillota</taxon>
        <taxon>Bacilli</taxon>
        <taxon>Bacillales</taxon>
        <taxon>Paenibacillaceae</taxon>
        <taxon>Paenibacillus</taxon>
    </lineage>
</organism>
<sequence>MVAIGRELIREPKWVQKVEAGDLESIRYQISPSELDELRIPLAMQTYLEGSFREVMKFTIDGLEGNDYRHSLAPMEGFEKKM</sequence>
<reference evidence="1 2" key="1">
    <citation type="submission" date="2023-07" db="EMBL/GenBank/DDBJ databases">
        <title>Genomic Encyclopedia of Type Strains, Phase IV (KMG-IV): sequencing the most valuable type-strain genomes for metagenomic binning, comparative biology and taxonomic classification.</title>
        <authorList>
            <person name="Goeker M."/>
        </authorList>
    </citation>
    <scope>NUCLEOTIDE SEQUENCE [LARGE SCALE GENOMIC DNA]</scope>
    <source>
        <strain evidence="1 2">T98</strain>
    </source>
</reference>
<keyword evidence="2" id="KW-1185">Reference proteome</keyword>
<gene>
    <name evidence="1" type="ORF">J2Z22_002516</name>
</gene>
<proteinExistence type="predicted"/>
<comment type="caution">
    <text evidence="1">The sequence shown here is derived from an EMBL/GenBank/DDBJ whole genome shotgun (WGS) entry which is preliminary data.</text>
</comment>